<dbReference type="PANTHER" id="PTHR12455:SF0">
    <property type="entry name" value="NUCLEOLAR COMPLEX PROTEIN 4 HOMOLOG"/>
    <property type="match status" value="1"/>
</dbReference>
<organism evidence="7 8">
    <name type="scientific">Patellaria atrata CBS 101060</name>
    <dbReference type="NCBI Taxonomy" id="1346257"/>
    <lineage>
        <taxon>Eukaryota</taxon>
        <taxon>Fungi</taxon>
        <taxon>Dikarya</taxon>
        <taxon>Ascomycota</taxon>
        <taxon>Pezizomycotina</taxon>
        <taxon>Dothideomycetes</taxon>
        <taxon>Dothideomycetes incertae sedis</taxon>
        <taxon>Patellariales</taxon>
        <taxon>Patellariaceae</taxon>
        <taxon>Patellaria</taxon>
    </lineage>
</organism>
<reference evidence="7" key="1">
    <citation type="journal article" date="2020" name="Stud. Mycol.">
        <title>101 Dothideomycetes genomes: a test case for predicting lifestyles and emergence of pathogens.</title>
        <authorList>
            <person name="Haridas S."/>
            <person name="Albert R."/>
            <person name="Binder M."/>
            <person name="Bloem J."/>
            <person name="Labutti K."/>
            <person name="Salamov A."/>
            <person name="Andreopoulos B."/>
            <person name="Baker S."/>
            <person name="Barry K."/>
            <person name="Bills G."/>
            <person name="Bluhm B."/>
            <person name="Cannon C."/>
            <person name="Castanera R."/>
            <person name="Culley D."/>
            <person name="Daum C."/>
            <person name="Ezra D."/>
            <person name="Gonzalez J."/>
            <person name="Henrissat B."/>
            <person name="Kuo A."/>
            <person name="Liang C."/>
            <person name="Lipzen A."/>
            <person name="Lutzoni F."/>
            <person name="Magnuson J."/>
            <person name="Mondo S."/>
            <person name="Nolan M."/>
            <person name="Ohm R."/>
            <person name="Pangilinan J."/>
            <person name="Park H.-J."/>
            <person name="Ramirez L."/>
            <person name="Alfaro M."/>
            <person name="Sun H."/>
            <person name="Tritt A."/>
            <person name="Yoshinaga Y."/>
            <person name="Zwiers L.-H."/>
            <person name="Turgeon B."/>
            <person name="Goodwin S."/>
            <person name="Spatafora J."/>
            <person name="Crous P."/>
            <person name="Grigoriev I."/>
        </authorList>
    </citation>
    <scope>NUCLEOTIDE SEQUENCE</scope>
    <source>
        <strain evidence="7">CBS 101060</strain>
    </source>
</reference>
<dbReference type="InterPro" id="IPR005612">
    <property type="entry name" value="CCAAT-binding_factor"/>
</dbReference>
<gene>
    <name evidence="7" type="ORF">M501DRAFT_996784</name>
</gene>
<dbReference type="GO" id="GO:0042254">
    <property type="term" value="P:ribosome biogenesis"/>
    <property type="evidence" value="ECO:0007669"/>
    <property type="project" value="InterPro"/>
</dbReference>
<evidence type="ECO:0000256" key="5">
    <source>
        <dbReference type="SAM" id="MobiDB-lite"/>
    </source>
</evidence>
<dbReference type="PANTHER" id="PTHR12455">
    <property type="entry name" value="NUCLEOLAR COMPLEX PROTEIN 4"/>
    <property type="match status" value="1"/>
</dbReference>
<evidence type="ECO:0000256" key="1">
    <source>
        <dbReference type="ARBA" id="ARBA00004232"/>
    </source>
</evidence>
<comment type="subcellular location">
    <subcellularLocation>
        <location evidence="1">Nucleus membrane</location>
        <topology evidence="1">Multi-pass membrane protein</topology>
    </subcellularLocation>
</comment>
<comment type="caution">
    <text evidence="7">The sequence shown here is derived from an EMBL/GenBank/DDBJ whole genome shotgun (WGS) entry which is preliminary data.</text>
</comment>
<keyword evidence="4" id="KW-1133">Transmembrane helix</keyword>
<dbReference type="GO" id="GO:0030692">
    <property type="term" value="C:Noc4p-Nop14p complex"/>
    <property type="evidence" value="ECO:0007669"/>
    <property type="project" value="TreeGrafter"/>
</dbReference>
<dbReference type="Proteomes" id="UP000799429">
    <property type="component" value="Unassembled WGS sequence"/>
</dbReference>
<dbReference type="SUPFAM" id="SSF48371">
    <property type="entry name" value="ARM repeat"/>
    <property type="match status" value="1"/>
</dbReference>
<sequence>MSFAGGSSYKTGVEMAWRWLTRNDIRGIFLDVQRYIQTEQIMPYINVTQMAVQKRKRYEEQEIQSVPRKKSNTRRGEASTKDKARAKKSRESSIDINDTEEEILNLESQITASRKYLNNITALLSFTQNEETEDETRMLAAIALCRVFSRLFTDGSLNQGKHNSKEERTVVQWLCVKYHSYVQTLLGLLVQDDPARQTSTFVLIMQLLKGEVIQMKAQDDFSWNSGIFRSLLSALLSAEKPGVILRELVDKYVNVYGDIRFYLFQIIERLLMDAENDGDRKEKFRANALEILSAIKPIKESDQSLERSYGEAPQAQNKRVQSLVSQKKQAQIAWLRLLSTGLGKDQRKRVLTIMSSNIVPWFIKVELLMDFLTDSYDTGGATSLLALSGLFDLIQEKNLDYPSFYPKLYSLLNEDLIYSKHRSRFFRLLDTFMASTHLPAALVASFIKRLSRLALHGPPAAIVVIVPWIYNMLKTHPACTFMIHRETPDELSRRDLEENGMDDPFDMSLGDPMETGALESSLWEIETLQSHYHPNVATLAKIISEQFTKKSYNLEDFLDHSYTGLIESELQKEMKKMPVIEFDIPKRIFMETDTELNRLGSLVNMAMKQSCSV</sequence>
<protein>
    <submittedName>
        <fullName evidence="7">CBF-domain-containing protein</fullName>
    </submittedName>
</protein>
<evidence type="ECO:0000313" key="8">
    <source>
        <dbReference type="Proteomes" id="UP000799429"/>
    </source>
</evidence>
<feature type="region of interest" description="Disordered" evidence="5">
    <location>
        <begin position="58"/>
        <end position="93"/>
    </location>
</feature>
<dbReference type="Pfam" id="PF03914">
    <property type="entry name" value="CBF"/>
    <property type="match status" value="1"/>
</dbReference>
<name>A0A9P4S5I9_9PEZI</name>
<evidence type="ECO:0000256" key="4">
    <source>
        <dbReference type="ARBA" id="ARBA00022989"/>
    </source>
</evidence>
<evidence type="ECO:0000256" key="2">
    <source>
        <dbReference type="ARBA" id="ARBA00007797"/>
    </source>
</evidence>
<dbReference type="AlphaFoldDB" id="A0A9P4S5I9"/>
<keyword evidence="8" id="KW-1185">Reference proteome</keyword>
<dbReference type="InterPro" id="IPR016024">
    <property type="entry name" value="ARM-type_fold"/>
</dbReference>
<accession>A0A9P4S5I9</accession>
<feature type="domain" description="CCAAT-binding factor" evidence="6">
    <location>
        <begin position="383"/>
        <end position="540"/>
    </location>
</feature>
<feature type="compositionally biased region" description="Basic and acidic residues" evidence="5">
    <location>
        <begin position="74"/>
        <end position="93"/>
    </location>
</feature>
<dbReference type="OrthoDB" id="10263185at2759"/>
<evidence type="ECO:0000313" key="7">
    <source>
        <dbReference type="EMBL" id="KAF2836573.1"/>
    </source>
</evidence>
<keyword evidence="3" id="KW-0812">Transmembrane</keyword>
<dbReference type="GO" id="GO:0032040">
    <property type="term" value="C:small-subunit processome"/>
    <property type="evidence" value="ECO:0007669"/>
    <property type="project" value="TreeGrafter"/>
</dbReference>
<evidence type="ECO:0000256" key="3">
    <source>
        <dbReference type="ARBA" id="ARBA00022692"/>
    </source>
</evidence>
<comment type="similarity">
    <text evidence="2">Belongs to the CBF/MAK21 family.</text>
</comment>
<proteinExistence type="inferred from homology"/>
<dbReference type="GO" id="GO:0031965">
    <property type="term" value="C:nuclear membrane"/>
    <property type="evidence" value="ECO:0007669"/>
    <property type="project" value="UniProtKB-SubCell"/>
</dbReference>
<dbReference type="InterPro" id="IPR027193">
    <property type="entry name" value="Noc4"/>
</dbReference>
<keyword evidence="4" id="KW-0472">Membrane</keyword>
<dbReference type="EMBL" id="MU006103">
    <property type="protein sequence ID" value="KAF2836573.1"/>
    <property type="molecule type" value="Genomic_DNA"/>
</dbReference>
<evidence type="ECO:0000259" key="6">
    <source>
        <dbReference type="Pfam" id="PF03914"/>
    </source>
</evidence>